<proteinExistence type="predicted"/>
<evidence type="ECO:0000313" key="1">
    <source>
        <dbReference type="EMBL" id="KAL1538683.1"/>
    </source>
</evidence>
<comment type="caution">
    <text evidence="1">The sequence shown here is derived from an EMBL/GenBank/DDBJ whole genome shotgun (WGS) entry which is preliminary data.</text>
</comment>
<dbReference type="Proteomes" id="UP001567538">
    <property type="component" value="Unassembled WGS sequence"/>
</dbReference>
<keyword evidence="2" id="KW-1185">Reference proteome</keyword>
<protein>
    <submittedName>
        <fullName evidence="1">Uncharacterized protein</fullName>
    </submittedName>
</protein>
<organism evidence="1 2">
    <name type="scientific">Salvia divinorum</name>
    <name type="common">Maria pastora</name>
    <name type="synonym">Diviner's sage</name>
    <dbReference type="NCBI Taxonomy" id="28513"/>
    <lineage>
        <taxon>Eukaryota</taxon>
        <taxon>Viridiplantae</taxon>
        <taxon>Streptophyta</taxon>
        <taxon>Embryophyta</taxon>
        <taxon>Tracheophyta</taxon>
        <taxon>Spermatophyta</taxon>
        <taxon>Magnoliopsida</taxon>
        <taxon>eudicotyledons</taxon>
        <taxon>Gunneridae</taxon>
        <taxon>Pentapetalae</taxon>
        <taxon>asterids</taxon>
        <taxon>lamiids</taxon>
        <taxon>Lamiales</taxon>
        <taxon>Lamiaceae</taxon>
        <taxon>Nepetoideae</taxon>
        <taxon>Mentheae</taxon>
        <taxon>Salviinae</taxon>
        <taxon>Salvia</taxon>
        <taxon>Salvia subgen. Calosphace</taxon>
    </lineage>
</organism>
<accession>A0ABD1G6P5</accession>
<sequence>MNEFETSRLLPVRAEVSGRFVVEMDEERHKEAVDVGRRRRPRTVAKVVVGKKVRAHSQILRIRAEDSRVGEDGFCGTRLLFSRHMLPASPLGSLSLTSGA</sequence>
<dbReference type="AlphaFoldDB" id="A0ABD1G6P5"/>
<gene>
    <name evidence="1" type="ORF">AAHA92_27399</name>
</gene>
<reference evidence="1 2" key="1">
    <citation type="submission" date="2024-06" db="EMBL/GenBank/DDBJ databases">
        <title>A chromosome level genome sequence of Diviner's sage (Salvia divinorum).</title>
        <authorList>
            <person name="Ford S.A."/>
            <person name="Ro D.-K."/>
            <person name="Ness R.W."/>
            <person name="Phillips M.A."/>
        </authorList>
    </citation>
    <scope>NUCLEOTIDE SEQUENCE [LARGE SCALE GENOMIC DNA]</scope>
    <source>
        <strain evidence="1">SAF-2024a</strain>
        <tissue evidence="1">Leaf</tissue>
    </source>
</reference>
<dbReference type="EMBL" id="JBEAFC010000010">
    <property type="protein sequence ID" value="KAL1538683.1"/>
    <property type="molecule type" value="Genomic_DNA"/>
</dbReference>
<evidence type="ECO:0000313" key="2">
    <source>
        <dbReference type="Proteomes" id="UP001567538"/>
    </source>
</evidence>
<name>A0ABD1G6P5_SALDI</name>